<dbReference type="PANTHER" id="PTHR38834:SF3">
    <property type="entry name" value="SOLUTE-BINDING PROTEIN FAMILY 3_N-TERMINAL DOMAIN-CONTAINING PROTEIN"/>
    <property type="match status" value="1"/>
</dbReference>
<dbReference type="AlphaFoldDB" id="A0A4P2VK25"/>
<dbReference type="Proteomes" id="UP000291236">
    <property type="component" value="Chromosome"/>
</dbReference>
<evidence type="ECO:0000313" key="1">
    <source>
        <dbReference type="EMBL" id="BBH53101.1"/>
    </source>
</evidence>
<dbReference type="Gene3D" id="3.40.190.10">
    <property type="entry name" value="Periplasmic binding protein-like II"/>
    <property type="match status" value="2"/>
</dbReference>
<protein>
    <submittedName>
        <fullName evidence="1">Uncharacterized protein</fullName>
    </submittedName>
</protein>
<dbReference type="OrthoDB" id="8594082at2"/>
<accession>A0A4P2VK25</accession>
<keyword evidence="2" id="KW-1185">Reference proteome</keyword>
<organism evidence="1 2">
    <name type="scientific">Fluviispira sanaruensis</name>
    <dbReference type="NCBI Taxonomy" id="2493639"/>
    <lineage>
        <taxon>Bacteria</taxon>
        <taxon>Pseudomonadati</taxon>
        <taxon>Bdellovibrionota</taxon>
        <taxon>Oligoflexia</taxon>
        <taxon>Silvanigrellales</taxon>
        <taxon>Silvanigrellaceae</taxon>
        <taxon>Fluviispira</taxon>
    </lineage>
</organism>
<name>A0A4P2VK25_FLUSA</name>
<dbReference type="RefSeq" id="WP_130608277.1">
    <property type="nucleotide sequence ID" value="NZ_AP019368.1"/>
</dbReference>
<dbReference type="EMBL" id="AP019368">
    <property type="protein sequence ID" value="BBH53101.1"/>
    <property type="molecule type" value="Genomic_DNA"/>
</dbReference>
<dbReference type="SUPFAM" id="SSF53850">
    <property type="entry name" value="Periplasmic binding protein-like II"/>
    <property type="match status" value="1"/>
</dbReference>
<gene>
    <name evidence="1" type="ORF">JCM31447_15440</name>
</gene>
<sequence>MSKIYLIFICLFVYSLNIYAANIKDIIIYTDEDVPYVTVDEKGFINGGITTTVIFKVLKKLNLPEKTIVKAPWSRAYNDATTIPNTIIYPIVKTKERMEKLDFLFKIIDSTVYFYKLGSRSDIKVTKFDDAKKYKICVQRNDYRADFLASNGFKSIETATSSTLNVKKFVEGRCDLIVSTEIGIQSKLKAINFEYKKIKKILPLKELDSALYAAINKETDVKIKDQIKKAAASVVSARPK</sequence>
<dbReference type="PANTHER" id="PTHR38834">
    <property type="entry name" value="PERIPLASMIC SUBSTRATE BINDING PROTEIN FAMILY 3"/>
    <property type="match status" value="1"/>
</dbReference>
<reference evidence="1 2" key="1">
    <citation type="submission" date="2018-12" db="EMBL/GenBank/DDBJ databases">
        <title>Rubrispira sanarue gen. nov., sp., nov., a member of the order Silvanigrellales, isolated from a brackish lake in Hamamatsu Japan.</title>
        <authorList>
            <person name="Maejima Y."/>
            <person name="Iino T."/>
            <person name="Muraguchi Y."/>
            <person name="Fukuda K."/>
            <person name="Nojiri H."/>
            <person name="Ohkuma M."/>
            <person name="Moriuchi R."/>
            <person name="Dohra H."/>
            <person name="Kimbara K."/>
            <person name="Shintani M."/>
        </authorList>
    </citation>
    <scope>NUCLEOTIDE SEQUENCE [LARGE SCALE GENOMIC DNA]</scope>
    <source>
        <strain evidence="1 2">RF1110005</strain>
    </source>
</reference>
<evidence type="ECO:0000313" key="2">
    <source>
        <dbReference type="Proteomes" id="UP000291236"/>
    </source>
</evidence>
<proteinExistence type="predicted"/>
<dbReference type="KEGG" id="sbf:JCM31447_15440"/>